<keyword evidence="3" id="KW-1185">Reference proteome</keyword>
<dbReference type="AlphaFoldDB" id="A0A8J3VMF7"/>
<reference evidence="2" key="1">
    <citation type="submission" date="2021-01" db="EMBL/GenBank/DDBJ databases">
        <title>Whole genome shotgun sequence of Rhizocola hellebori NBRC 109834.</title>
        <authorList>
            <person name="Komaki H."/>
            <person name="Tamura T."/>
        </authorList>
    </citation>
    <scope>NUCLEOTIDE SEQUENCE</scope>
    <source>
        <strain evidence="2">NBRC 109834</strain>
    </source>
</reference>
<feature type="region of interest" description="Disordered" evidence="1">
    <location>
        <begin position="198"/>
        <end position="218"/>
    </location>
</feature>
<evidence type="ECO:0000313" key="3">
    <source>
        <dbReference type="Proteomes" id="UP000612899"/>
    </source>
</evidence>
<comment type="caution">
    <text evidence="2">The sequence shown here is derived from an EMBL/GenBank/DDBJ whole genome shotgun (WGS) entry which is preliminary data.</text>
</comment>
<sequence length="218" mass="23758">MTAFPYRPTIEDGLRPAPLDWARRMRAEQTIRRMAAAEDRAAHRLGPQWHVVERPLALPSTGQTSERKTPPLSGFLVIGPGGIFCISIAQHGRSRVMIAGDVVQISGRRPPYVSQARRDARKAAKALSTAIGQDIKVHPVLAFVGNGPISVNGLPKDCVITSYRELDKVLNATGKRISPTTAEKLSQVARSPQIWADTSGYDWYPEGSTPGDKPTTRG</sequence>
<dbReference type="EMBL" id="BONY01000121">
    <property type="protein sequence ID" value="GIH11156.1"/>
    <property type="molecule type" value="Genomic_DNA"/>
</dbReference>
<protein>
    <recommendedName>
        <fullName evidence="4">NERD domain-containing protein</fullName>
    </recommendedName>
</protein>
<name>A0A8J3VMF7_9ACTN</name>
<organism evidence="2 3">
    <name type="scientific">Rhizocola hellebori</name>
    <dbReference type="NCBI Taxonomy" id="1392758"/>
    <lineage>
        <taxon>Bacteria</taxon>
        <taxon>Bacillati</taxon>
        <taxon>Actinomycetota</taxon>
        <taxon>Actinomycetes</taxon>
        <taxon>Micromonosporales</taxon>
        <taxon>Micromonosporaceae</taxon>
        <taxon>Rhizocola</taxon>
    </lineage>
</organism>
<evidence type="ECO:0000313" key="2">
    <source>
        <dbReference type="EMBL" id="GIH11156.1"/>
    </source>
</evidence>
<dbReference type="Proteomes" id="UP000612899">
    <property type="component" value="Unassembled WGS sequence"/>
</dbReference>
<evidence type="ECO:0008006" key="4">
    <source>
        <dbReference type="Google" id="ProtNLM"/>
    </source>
</evidence>
<gene>
    <name evidence="2" type="ORF">Rhe02_92230</name>
</gene>
<evidence type="ECO:0000256" key="1">
    <source>
        <dbReference type="SAM" id="MobiDB-lite"/>
    </source>
</evidence>
<proteinExistence type="predicted"/>
<dbReference type="RefSeq" id="WP_373320797.1">
    <property type="nucleotide sequence ID" value="NZ_BONY01000121.1"/>
</dbReference>
<accession>A0A8J3VMF7</accession>